<feature type="transmembrane region" description="Helical" evidence="3">
    <location>
        <begin position="57"/>
        <end position="76"/>
    </location>
</feature>
<dbReference type="PANTHER" id="PTHR47926">
    <property type="entry name" value="PENTATRICOPEPTIDE REPEAT-CONTAINING PROTEIN"/>
    <property type="match status" value="1"/>
</dbReference>
<keyword evidence="3" id="KW-0472">Membrane</keyword>
<keyword evidence="3" id="KW-1133">Transmembrane helix</keyword>
<protein>
    <submittedName>
        <fullName evidence="4">Pentatricopeptide repeat-containing protein</fullName>
    </submittedName>
</protein>
<dbReference type="AlphaFoldDB" id="A0AAP0BC34"/>
<dbReference type="Pfam" id="PF01535">
    <property type="entry name" value="PPR"/>
    <property type="match status" value="7"/>
</dbReference>
<gene>
    <name evidence="4" type="primary">PCMP-E46</name>
    <name evidence="4" type="ORF">KSP39_PZI015130</name>
</gene>
<dbReference type="NCBIfam" id="TIGR00756">
    <property type="entry name" value="PPR"/>
    <property type="match status" value="1"/>
</dbReference>
<dbReference type="InterPro" id="IPR011990">
    <property type="entry name" value="TPR-like_helical_dom_sf"/>
</dbReference>
<sequence>MLRSIAHASCYFTISPFLLLKSIPTITCGSSLPCSLTKHRSFRRAIFSGSMSDVLNIFGPLDSFVSPGAIMYVNLLRKFIRSKNFQMAGLALVHLVKLGFISDLFVSNIILDLYAKSGFLDDSMKLFDAMPHKDLISWCTLISCHANHGFDMEAYRLFRTLLRSGLKPNHFVMSSVLKACSAVGILELGLLVHGLVTKHGFGFDSFVEVGLVGMYAKCGSLNDALKVFYEIPVKSTISWNAVISSCIHNEYLIEAAQMCLEMCRIGLRMDLVTLRIVMRIASALEILDFCKFVHVYSLKVGLETDCFVVAELVKFLTKLGEVAYMSQLCMEVKRPDVSLYALLISGFLLHGCRAEAIKLAEKLLVSSVKPQGGAWINILNICVFKEEGNQIHSLILKTGYLSCTYVGNAMISMYIRCREMIEAYGIFLSMVEHDAVTWTTIMSGLTHNLYFRKALETFMDFRKSEIQLDEHCISTVVNACTGLQAIDEGRQIHTLALKQGLDFSNFTRASIIHMYAKCLHIGSAARLFSYASSNCDLILTNVMLAGYCWNSLPLKAFELFKKEYQSGLIPDQFSLSTMLGACADMRSMIAGKLIHCHVVKAGFDFSDTVIQNAIVNMYVKSGNSMCKFYCSMR</sequence>
<feature type="repeat" description="PPR" evidence="2">
    <location>
        <begin position="134"/>
        <end position="168"/>
    </location>
</feature>
<evidence type="ECO:0000313" key="5">
    <source>
        <dbReference type="Proteomes" id="UP001418222"/>
    </source>
</evidence>
<evidence type="ECO:0000256" key="3">
    <source>
        <dbReference type="SAM" id="Phobius"/>
    </source>
</evidence>
<feature type="transmembrane region" description="Helical" evidence="3">
    <location>
        <begin position="88"/>
        <end position="115"/>
    </location>
</feature>
<dbReference type="Gene3D" id="1.25.40.10">
    <property type="entry name" value="Tetratricopeptide repeat domain"/>
    <property type="match status" value="4"/>
</dbReference>
<proteinExistence type="predicted"/>
<accession>A0AAP0BC34</accession>
<organism evidence="4 5">
    <name type="scientific">Platanthera zijinensis</name>
    <dbReference type="NCBI Taxonomy" id="2320716"/>
    <lineage>
        <taxon>Eukaryota</taxon>
        <taxon>Viridiplantae</taxon>
        <taxon>Streptophyta</taxon>
        <taxon>Embryophyta</taxon>
        <taxon>Tracheophyta</taxon>
        <taxon>Spermatophyta</taxon>
        <taxon>Magnoliopsida</taxon>
        <taxon>Liliopsida</taxon>
        <taxon>Asparagales</taxon>
        <taxon>Orchidaceae</taxon>
        <taxon>Orchidoideae</taxon>
        <taxon>Orchideae</taxon>
        <taxon>Orchidinae</taxon>
        <taxon>Platanthera</taxon>
    </lineage>
</organism>
<dbReference type="GO" id="GO:0003723">
    <property type="term" value="F:RNA binding"/>
    <property type="evidence" value="ECO:0007669"/>
    <property type="project" value="InterPro"/>
</dbReference>
<dbReference type="PANTHER" id="PTHR47926:SF342">
    <property type="entry name" value="TETRATRICOPEPTIDE-LIKE HELICAL DOMAIN-CONTAINING PROTEIN-RELATED"/>
    <property type="match status" value="1"/>
</dbReference>
<dbReference type="FunFam" id="1.25.40.10:FF:000475">
    <property type="entry name" value="Pentatricopeptide repeat-containing protein At5g40410, mitochondrial"/>
    <property type="match status" value="1"/>
</dbReference>
<reference evidence="4 5" key="1">
    <citation type="journal article" date="2022" name="Nat. Plants">
        <title>Genomes of leafy and leafless Platanthera orchids illuminate the evolution of mycoheterotrophy.</title>
        <authorList>
            <person name="Li M.H."/>
            <person name="Liu K.W."/>
            <person name="Li Z."/>
            <person name="Lu H.C."/>
            <person name="Ye Q.L."/>
            <person name="Zhang D."/>
            <person name="Wang J.Y."/>
            <person name="Li Y.F."/>
            <person name="Zhong Z.M."/>
            <person name="Liu X."/>
            <person name="Yu X."/>
            <person name="Liu D.K."/>
            <person name="Tu X.D."/>
            <person name="Liu B."/>
            <person name="Hao Y."/>
            <person name="Liao X.Y."/>
            <person name="Jiang Y.T."/>
            <person name="Sun W.H."/>
            <person name="Chen J."/>
            <person name="Chen Y.Q."/>
            <person name="Ai Y."/>
            <person name="Zhai J.W."/>
            <person name="Wu S.S."/>
            <person name="Zhou Z."/>
            <person name="Hsiao Y.Y."/>
            <person name="Wu W.L."/>
            <person name="Chen Y.Y."/>
            <person name="Lin Y.F."/>
            <person name="Hsu J.L."/>
            <person name="Li C.Y."/>
            <person name="Wang Z.W."/>
            <person name="Zhao X."/>
            <person name="Zhong W.Y."/>
            <person name="Ma X.K."/>
            <person name="Ma L."/>
            <person name="Huang J."/>
            <person name="Chen G.Z."/>
            <person name="Huang M.Z."/>
            <person name="Huang L."/>
            <person name="Peng D.H."/>
            <person name="Luo Y.B."/>
            <person name="Zou S.Q."/>
            <person name="Chen S.P."/>
            <person name="Lan S."/>
            <person name="Tsai W.C."/>
            <person name="Van de Peer Y."/>
            <person name="Liu Z.J."/>
        </authorList>
    </citation>
    <scope>NUCLEOTIDE SEQUENCE [LARGE SCALE GENOMIC DNA]</scope>
    <source>
        <strain evidence="4">Lor287</strain>
    </source>
</reference>
<dbReference type="InterPro" id="IPR046960">
    <property type="entry name" value="PPR_At4g14850-like_plant"/>
</dbReference>
<evidence type="ECO:0000256" key="2">
    <source>
        <dbReference type="PROSITE-ProRule" id="PRU00708"/>
    </source>
</evidence>
<keyword evidence="3" id="KW-0812">Transmembrane</keyword>
<dbReference type="GO" id="GO:0009451">
    <property type="term" value="P:RNA modification"/>
    <property type="evidence" value="ECO:0007669"/>
    <property type="project" value="InterPro"/>
</dbReference>
<evidence type="ECO:0000256" key="1">
    <source>
        <dbReference type="ARBA" id="ARBA00022737"/>
    </source>
</evidence>
<evidence type="ECO:0000313" key="4">
    <source>
        <dbReference type="EMBL" id="KAK8935016.1"/>
    </source>
</evidence>
<keyword evidence="5" id="KW-1185">Reference proteome</keyword>
<dbReference type="Proteomes" id="UP001418222">
    <property type="component" value="Unassembled WGS sequence"/>
</dbReference>
<feature type="repeat" description="PPR" evidence="2">
    <location>
        <begin position="536"/>
        <end position="570"/>
    </location>
</feature>
<dbReference type="InterPro" id="IPR002885">
    <property type="entry name" value="PPR_rpt"/>
</dbReference>
<comment type="caution">
    <text evidence="4">The sequence shown here is derived from an EMBL/GenBank/DDBJ whole genome shotgun (WGS) entry which is preliminary data.</text>
</comment>
<name>A0AAP0BC34_9ASPA</name>
<keyword evidence="1" id="KW-0677">Repeat</keyword>
<dbReference type="EMBL" id="JBBWWQ010000012">
    <property type="protein sequence ID" value="KAK8935016.1"/>
    <property type="molecule type" value="Genomic_DNA"/>
</dbReference>
<dbReference type="PROSITE" id="PS51375">
    <property type="entry name" value="PPR"/>
    <property type="match status" value="2"/>
</dbReference>